<name>A0A370SL18_SERFO</name>
<evidence type="ECO:0000313" key="5">
    <source>
        <dbReference type="EMBL" id="VTR42291.1"/>
    </source>
</evidence>
<dbReference type="GeneID" id="43521287"/>
<dbReference type="Proteomes" id="UP000659084">
    <property type="component" value="Unassembled WGS sequence"/>
</dbReference>
<dbReference type="Proteomes" id="UP000503464">
    <property type="component" value="Chromosome"/>
</dbReference>
<dbReference type="EMBL" id="CP133586">
    <property type="protein sequence ID" value="WMT14755.1"/>
    <property type="molecule type" value="Genomic_DNA"/>
</dbReference>
<keyword evidence="9" id="KW-1185">Reference proteome</keyword>
<proteinExistence type="predicted"/>
<reference evidence="6 9" key="5">
    <citation type="submission" date="2023-08" db="EMBL/GenBank/DDBJ databases">
        <title>Complete Genome and Methylome dissection of Serratia fonticola NEB369.</title>
        <authorList>
            <person name="Fomenkov A."/>
            <person name="Roberts R.D."/>
        </authorList>
    </citation>
    <scope>NUCLEOTIDE SEQUENCE [LARGE SCALE GENOMIC DNA]</scope>
    <source>
        <strain evidence="6 9">NEB369</strain>
    </source>
</reference>
<dbReference type="AlphaFoldDB" id="A0A370SL18"/>
<dbReference type="InterPro" id="IPR047812">
    <property type="entry name" value="YshB"/>
</dbReference>
<evidence type="ECO:0000313" key="7">
    <source>
        <dbReference type="Proteomes" id="UP000270487"/>
    </source>
</evidence>
<evidence type="ECO:0000313" key="6">
    <source>
        <dbReference type="EMBL" id="WMT14755.1"/>
    </source>
</evidence>
<sequence length="40" mass="4080">MLDTLIVFLTQGADVGSAVSHSPQAAVATVLCAALINFFS</sequence>
<reference evidence="2" key="6">
    <citation type="submission" date="2023-08" db="EMBL/GenBank/DDBJ databases">
        <title>The Comparative Genomic Analysis of Yersiniaceae from Polar Regions.</title>
        <authorList>
            <person name="Goncharov A."/>
            <person name="Aslanov B."/>
            <person name="Kolodzhieva V."/>
            <person name="Azarov D."/>
            <person name="Mochov A."/>
            <person name="Lebedeva E."/>
        </authorList>
    </citation>
    <scope>NUCLEOTIDE SEQUENCE</scope>
    <source>
        <strain evidence="2">Vf</strain>
    </source>
</reference>
<dbReference type="EMBL" id="CABEEZ010000104">
    <property type="protein sequence ID" value="VTR42291.1"/>
    <property type="molecule type" value="Genomic_DNA"/>
</dbReference>
<reference evidence="8" key="2">
    <citation type="submission" date="2020-03" db="EMBL/GenBank/DDBJ databases">
        <title>Genome sequences of seven Enterobacteriaceae strains isolated from Canadian wastewater treatment facilities.</title>
        <authorList>
            <person name="Huang H."/>
            <person name="Chmara J.T."/>
            <person name="Duceppe M.-O."/>
        </authorList>
    </citation>
    <scope>NUCLEOTIDE SEQUENCE [LARGE SCALE GENOMIC DNA]</scope>
    <source>
        <strain evidence="8">Biosolid 3</strain>
    </source>
</reference>
<dbReference type="EMBL" id="JACNYO010000011">
    <property type="protein sequence ID" value="MBC3213084.1"/>
    <property type="molecule type" value="Genomic_DNA"/>
</dbReference>
<dbReference type="Proteomes" id="UP001224622">
    <property type="component" value="Unassembled WGS sequence"/>
</dbReference>
<reference evidence="3" key="4">
    <citation type="submission" date="2022-06" db="EMBL/GenBank/DDBJ databases">
        <title>Genome sequences of seven Enterobacteriaceae strains isolated from Canadian wastewater treatment facilities.</title>
        <authorList>
            <person name="Huang H."/>
            <person name="Chmara J.T."/>
            <person name="Duceppe M.-O."/>
        </authorList>
    </citation>
    <scope>NUCLEOTIDE SEQUENCE</scope>
    <source>
        <strain evidence="3">HH13</strain>
    </source>
</reference>
<dbReference type="EMBL" id="CP054160">
    <property type="protein sequence ID" value="QKJ61266.1"/>
    <property type="molecule type" value="Genomic_DNA"/>
</dbReference>
<organism evidence="3 8">
    <name type="scientific">Serratia fonticola</name>
    <dbReference type="NCBI Taxonomy" id="47917"/>
    <lineage>
        <taxon>Bacteria</taxon>
        <taxon>Pseudomonadati</taxon>
        <taxon>Pseudomonadota</taxon>
        <taxon>Gammaproteobacteria</taxon>
        <taxon>Enterobacterales</taxon>
        <taxon>Yersiniaceae</taxon>
        <taxon>Serratia</taxon>
    </lineage>
</organism>
<protein>
    <submittedName>
        <fullName evidence="3">YshB family small membrane protein</fullName>
    </submittedName>
</protein>
<evidence type="ECO:0000313" key="8">
    <source>
        <dbReference type="Proteomes" id="UP000503464"/>
    </source>
</evidence>
<reference evidence="4 7" key="1">
    <citation type="submission" date="2018-12" db="EMBL/GenBank/DDBJ databases">
        <authorList>
            <consortium name="Pathogen Informatics"/>
        </authorList>
    </citation>
    <scope>NUCLEOTIDE SEQUENCE [LARGE SCALE GENOMIC DNA]</scope>
    <source>
        <strain evidence="5">NCTC12965</strain>
        <strain evidence="4 7">NCTC13193</strain>
    </source>
</reference>
<accession>A0A370SL18</accession>
<dbReference type="EMBL" id="JAVIGA010000054">
    <property type="protein sequence ID" value="MDQ9130194.1"/>
    <property type="molecule type" value="Genomic_DNA"/>
</dbReference>
<evidence type="ECO:0000313" key="4">
    <source>
        <dbReference type="EMBL" id="VEI77451.1"/>
    </source>
</evidence>
<dbReference type="Proteomes" id="UP001235341">
    <property type="component" value="Chromosome"/>
</dbReference>
<dbReference type="NCBIfam" id="NF033841">
    <property type="entry name" value="small_YshB"/>
    <property type="match status" value="1"/>
</dbReference>
<dbReference type="Proteomes" id="UP000270487">
    <property type="component" value="Chromosome"/>
</dbReference>
<evidence type="ECO:0000313" key="2">
    <source>
        <dbReference type="EMBL" id="MDQ9130194.1"/>
    </source>
</evidence>
<dbReference type="RefSeq" id="WP_137751101.1">
    <property type="nucleotide sequence ID" value="NZ_CAMFLQ010000026.1"/>
</dbReference>
<evidence type="ECO:0000313" key="9">
    <source>
        <dbReference type="Proteomes" id="UP001235341"/>
    </source>
</evidence>
<evidence type="ECO:0000313" key="3">
    <source>
        <dbReference type="EMBL" id="QKJ61266.1"/>
    </source>
</evidence>
<gene>
    <name evidence="1" type="primary">yshB</name>
    <name evidence="3" type="ORF">G9399_27045</name>
    <name evidence="1" type="ORF">H8J20_13125</name>
    <name evidence="5" type="ORF">NCTC12965_04802</name>
    <name evidence="4" type="ORF">NCTC13193_05827</name>
    <name evidence="2" type="ORF">RDT67_27690</name>
    <name evidence="6" type="ORF">RFB13_26905</name>
</gene>
<dbReference type="OrthoDB" id="6611600at2"/>
<reference evidence="1" key="3">
    <citation type="submission" date="2020-08" db="EMBL/GenBank/DDBJ databases">
        <title>Food and environmental bacterial isolates.</title>
        <authorList>
            <person name="Richter L."/>
            <person name="Du Plessis E.M."/>
            <person name="Duvenage S."/>
            <person name="Allam M."/>
            <person name="Korsten L."/>
        </authorList>
    </citation>
    <scope>NUCLEOTIDE SEQUENCE</scope>
    <source>
        <strain evidence="1">UPMP2127</strain>
    </source>
</reference>
<dbReference type="EMBL" id="LR134492">
    <property type="protein sequence ID" value="VEI77451.1"/>
    <property type="molecule type" value="Genomic_DNA"/>
</dbReference>
<evidence type="ECO:0000313" key="1">
    <source>
        <dbReference type="EMBL" id="MBC3213084.1"/>
    </source>
</evidence>